<sequence length="25" mass="3045">MLRNKASFWIYILDYILDLRNVLCA</sequence>
<reference evidence="1" key="1">
    <citation type="submission" date="2014-11" db="EMBL/GenBank/DDBJ databases">
        <authorList>
            <person name="Amaro Gonzalez C."/>
        </authorList>
    </citation>
    <scope>NUCLEOTIDE SEQUENCE</scope>
</reference>
<evidence type="ECO:0000313" key="1">
    <source>
        <dbReference type="EMBL" id="JAH11797.1"/>
    </source>
</evidence>
<proteinExistence type="predicted"/>
<dbReference type="EMBL" id="GBXM01096780">
    <property type="protein sequence ID" value="JAH11797.1"/>
    <property type="molecule type" value="Transcribed_RNA"/>
</dbReference>
<protein>
    <submittedName>
        <fullName evidence="1">Uncharacterized protein</fullName>
    </submittedName>
</protein>
<dbReference type="AlphaFoldDB" id="A0A0E9Q5M1"/>
<accession>A0A0E9Q5M1</accession>
<organism evidence="1">
    <name type="scientific">Anguilla anguilla</name>
    <name type="common">European freshwater eel</name>
    <name type="synonym">Muraena anguilla</name>
    <dbReference type="NCBI Taxonomy" id="7936"/>
    <lineage>
        <taxon>Eukaryota</taxon>
        <taxon>Metazoa</taxon>
        <taxon>Chordata</taxon>
        <taxon>Craniata</taxon>
        <taxon>Vertebrata</taxon>
        <taxon>Euteleostomi</taxon>
        <taxon>Actinopterygii</taxon>
        <taxon>Neopterygii</taxon>
        <taxon>Teleostei</taxon>
        <taxon>Anguilliformes</taxon>
        <taxon>Anguillidae</taxon>
        <taxon>Anguilla</taxon>
    </lineage>
</organism>
<reference evidence="1" key="2">
    <citation type="journal article" date="2015" name="Fish Shellfish Immunol.">
        <title>Early steps in the European eel (Anguilla anguilla)-Vibrio vulnificus interaction in the gills: Role of the RtxA13 toxin.</title>
        <authorList>
            <person name="Callol A."/>
            <person name="Pajuelo D."/>
            <person name="Ebbesson L."/>
            <person name="Teles M."/>
            <person name="MacKenzie S."/>
            <person name="Amaro C."/>
        </authorList>
    </citation>
    <scope>NUCLEOTIDE SEQUENCE</scope>
</reference>
<name>A0A0E9Q5M1_ANGAN</name>